<dbReference type="OrthoDB" id="5829123at2759"/>
<protein>
    <recommendedName>
        <fullName evidence="4">SXP/RAL-2 family protein Ani s 5-like cation-binding domain-containing protein</fullName>
    </recommendedName>
</protein>
<name>A0A3P6UQP8_LITSI</name>
<evidence type="ECO:0000313" key="3">
    <source>
        <dbReference type="Proteomes" id="UP000277928"/>
    </source>
</evidence>
<dbReference type="AlphaFoldDB" id="A0A3P6UQP8"/>
<dbReference type="Proteomes" id="UP000277928">
    <property type="component" value="Unassembled WGS sequence"/>
</dbReference>
<sequence>MVRFVVVNVLAILATVYMVQCFLHFDGFHHYDKYHLYEMIKLLRSTCTAAQEELRMIFANDKLTKQELNDTIRNWSRKTSLALQDAIVENLDGHQQKIMEMQRNIEKSANVSLKMQNALLKVLKIKANMSLTNLQERQQIEQFMRSFNRTDRIRLHILLRQTLLKQLKQQRFLRSIHKINRSVSDEEGSDGEVSDEISAEHEQFISCKLHCNSTDQCNFERLNLNVATKDDLMGVMKNYMDEDERAKDGRTEPVPANINEY</sequence>
<reference evidence="2 3" key="1">
    <citation type="submission" date="2018-08" db="EMBL/GenBank/DDBJ databases">
        <authorList>
            <person name="Laetsch R D."/>
            <person name="Stevens L."/>
            <person name="Kumar S."/>
            <person name="Blaxter L. M."/>
        </authorList>
    </citation>
    <scope>NUCLEOTIDE SEQUENCE [LARGE SCALE GENOMIC DNA]</scope>
</reference>
<keyword evidence="1" id="KW-1133">Transmembrane helix</keyword>
<keyword evidence="1" id="KW-0812">Transmembrane</keyword>
<gene>
    <name evidence="2" type="ORF">NLS_LOCUS4993</name>
</gene>
<accession>A0A3P6UQP8</accession>
<feature type="transmembrane region" description="Helical" evidence="1">
    <location>
        <begin position="6"/>
        <end position="25"/>
    </location>
</feature>
<keyword evidence="1" id="KW-0472">Membrane</keyword>
<dbReference type="EMBL" id="UYRX01000349">
    <property type="protein sequence ID" value="VDK80634.1"/>
    <property type="molecule type" value="Genomic_DNA"/>
</dbReference>
<evidence type="ECO:0008006" key="4">
    <source>
        <dbReference type="Google" id="ProtNLM"/>
    </source>
</evidence>
<evidence type="ECO:0000313" key="2">
    <source>
        <dbReference type="EMBL" id="VDK80634.1"/>
    </source>
</evidence>
<evidence type="ECO:0000256" key="1">
    <source>
        <dbReference type="SAM" id="Phobius"/>
    </source>
</evidence>
<proteinExistence type="predicted"/>
<dbReference type="OMA" id="QIVMGEM"/>
<organism evidence="2 3">
    <name type="scientific">Litomosoides sigmodontis</name>
    <name type="common">Filarial nematode worm</name>
    <dbReference type="NCBI Taxonomy" id="42156"/>
    <lineage>
        <taxon>Eukaryota</taxon>
        <taxon>Metazoa</taxon>
        <taxon>Ecdysozoa</taxon>
        <taxon>Nematoda</taxon>
        <taxon>Chromadorea</taxon>
        <taxon>Rhabditida</taxon>
        <taxon>Spirurina</taxon>
        <taxon>Spiruromorpha</taxon>
        <taxon>Filarioidea</taxon>
        <taxon>Onchocercidae</taxon>
        <taxon>Litomosoides</taxon>
    </lineage>
</organism>
<keyword evidence="3" id="KW-1185">Reference proteome</keyword>